<keyword evidence="5" id="KW-0472">Membrane</keyword>
<accession>A0A2S6HZ32</accession>
<keyword evidence="4" id="KW-0175">Coiled coil</keyword>
<dbReference type="GO" id="GO:0007165">
    <property type="term" value="P:signal transduction"/>
    <property type="evidence" value="ECO:0007669"/>
    <property type="project" value="UniProtKB-KW"/>
</dbReference>
<proteinExistence type="inferred from homology"/>
<reference evidence="8 9" key="1">
    <citation type="submission" date="2018-02" db="EMBL/GenBank/DDBJ databases">
        <title>Genomic Encyclopedia of Archaeal and Bacterial Type Strains, Phase II (KMG-II): from individual species to whole genera.</title>
        <authorList>
            <person name="Goeker M."/>
        </authorList>
    </citation>
    <scope>NUCLEOTIDE SEQUENCE [LARGE SCALE GENOMIC DNA]</scope>
    <source>
        <strain evidence="8 9">DSM 3808</strain>
    </source>
</reference>
<dbReference type="SUPFAM" id="SSF58104">
    <property type="entry name" value="Methyl-accepting chemotaxis protein (MCP) signaling domain"/>
    <property type="match status" value="1"/>
</dbReference>
<comment type="similarity">
    <text evidence="2">Belongs to the methyl-accepting chemotaxis (MCP) protein family.</text>
</comment>
<dbReference type="PRINTS" id="PR00260">
    <property type="entry name" value="CHEMTRNSDUCR"/>
</dbReference>
<feature type="transmembrane region" description="Helical" evidence="5">
    <location>
        <begin position="178"/>
        <end position="200"/>
    </location>
</feature>
<evidence type="ECO:0000256" key="1">
    <source>
        <dbReference type="ARBA" id="ARBA00022500"/>
    </source>
</evidence>
<dbReference type="Gene3D" id="1.10.287.950">
    <property type="entry name" value="Methyl-accepting chemotaxis protein"/>
    <property type="match status" value="1"/>
</dbReference>
<dbReference type="InterPro" id="IPR051310">
    <property type="entry name" value="MCP_chemotaxis"/>
</dbReference>
<dbReference type="Pfam" id="PF13682">
    <property type="entry name" value="CZB"/>
    <property type="match status" value="1"/>
</dbReference>
<dbReference type="PROSITE" id="PS50885">
    <property type="entry name" value="HAMP"/>
    <property type="match status" value="1"/>
</dbReference>
<gene>
    <name evidence="8" type="ORF">BXY41_101490</name>
</gene>
<dbReference type="SMART" id="SM00283">
    <property type="entry name" value="MA"/>
    <property type="match status" value="1"/>
</dbReference>
<evidence type="ECO:0000256" key="3">
    <source>
        <dbReference type="PROSITE-ProRule" id="PRU00284"/>
    </source>
</evidence>
<dbReference type="InterPro" id="IPR004090">
    <property type="entry name" value="Chemotax_Me-accpt_rcpt"/>
</dbReference>
<evidence type="ECO:0000256" key="2">
    <source>
        <dbReference type="ARBA" id="ARBA00029447"/>
    </source>
</evidence>
<evidence type="ECO:0000313" key="9">
    <source>
        <dbReference type="Proteomes" id="UP000237749"/>
    </source>
</evidence>
<keyword evidence="3" id="KW-0807">Transducer</keyword>
<dbReference type="EMBL" id="PTJA01000001">
    <property type="protein sequence ID" value="PPK83426.1"/>
    <property type="molecule type" value="Genomic_DNA"/>
</dbReference>
<dbReference type="Pfam" id="PF00015">
    <property type="entry name" value="MCPsignal"/>
    <property type="match status" value="1"/>
</dbReference>
<dbReference type="AlphaFoldDB" id="A0A2S6HZ32"/>
<organism evidence="8 9">
    <name type="scientific">Lacrimispora xylanisolvens</name>
    <dbReference type="NCBI Taxonomy" id="384636"/>
    <lineage>
        <taxon>Bacteria</taxon>
        <taxon>Bacillati</taxon>
        <taxon>Bacillota</taxon>
        <taxon>Clostridia</taxon>
        <taxon>Lachnospirales</taxon>
        <taxon>Lachnospiraceae</taxon>
        <taxon>Lacrimispora</taxon>
    </lineage>
</organism>
<feature type="coiled-coil region" evidence="4">
    <location>
        <begin position="116"/>
        <end position="159"/>
    </location>
</feature>
<dbReference type="Proteomes" id="UP000237749">
    <property type="component" value="Unassembled WGS sequence"/>
</dbReference>
<keyword evidence="1" id="KW-0145">Chemotaxis</keyword>
<dbReference type="Pfam" id="PF00672">
    <property type="entry name" value="HAMP"/>
    <property type="match status" value="1"/>
</dbReference>
<keyword evidence="5" id="KW-1133">Transmembrane helix</keyword>
<dbReference type="GO" id="GO:0005886">
    <property type="term" value="C:plasma membrane"/>
    <property type="evidence" value="ECO:0007669"/>
    <property type="project" value="TreeGrafter"/>
</dbReference>
<sequence>MKRTSMKKAFILHFLAITVSVLIMVISVTLSFQSINKVNGLISECYEEKELLLSAQTAHYKWGSNLSNSLNYGTEFTGQKDETKCDFGTYLYSDKVKNSQDMAEFYKKAEPLHKEIHELADQVLDLEKTNKSAAIELEKNSVNEKIEQLVQLLDSAKVQKQANIDQQLKNMKITIFKGVAMCAAVLIITLVLLILTFRYVSRHIVSPILKLQEECKKLKAGLLDVSFTNRLTNEVGDLGNSLDDSVSAIKDYIKAIDYAMSQFANGNFACECTIEFEGDFYNIQKSIEYFQNQMNHTLSEIKQGYEQVSTGAEQVSAASQSLAQGAAEQASSVEELSAAIAQVQIQAKDSAQYAQNVDTIGNQAGQTVRESLVEMEHLKNAIGNISEVSQHITEIIETINAIAAETNLLALNAAIEAARAGSAGAGFAVVADEIRKLSQGSAEAAKNISALIENSIATIRQGETYASSTSQAFTEVAEHANTIISMVGKIAEASERQSLSVTEISRGMDQISFVVQSNSATSEESAAASEELNSQAEVMMNLISQFKLKTSANS</sequence>
<dbReference type="PANTHER" id="PTHR43531">
    <property type="entry name" value="PROTEIN ICFG"/>
    <property type="match status" value="1"/>
</dbReference>
<dbReference type="Gene3D" id="1.20.120.30">
    <property type="entry name" value="Aspartate receptor, ligand-binding domain"/>
    <property type="match status" value="1"/>
</dbReference>
<dbReference type="GO" id="GO:0004888">
    <property type="term" value="F:transmembrane signaling receptor activity"/>
    <property type="evidence" value="ECO:0007669"/>
    <property type="project" value="InterPro"/>
</dbReference>
<keyword evidence="9" id="KW-1185">Reference proteome</keyword>
<evidence type="ECO:0000256" key="4">
    <source>
        <dbReference type="SAM" id="Coils"/>
    </source>
</evidence>
<evidence type="ECO:0000256" key="5">
    <source>
        <dbReference type="SAM" id="Phobius"/>
    </source>
</evidence>
<feature type="domain" description="Methyl-accepting transducer" evidence="6">
    <location>
        <begin position="304"/>
        <end position="533"/>
    </location>
</feature>
<dbReference type="InterPro" id="IPR025991">
    <property type="entry name" value="Chemoreceptor_zinc-bind_dom"/>
</dbReference>
<dbReference type="OrthoDB" id="1117783at2"/>
<evidence type="ECO:0000259" key="7">
    <source>
        <dbReference type="PROSITE" id="PS50885"/>
    </source>
</evidence>
<dbReference type="GO" id="GO:0006935">
    <property type="term" value="P:chemotaxis"/>
    <property type="evidence" value="ECO:0007669"/>
    <property type="project" value="UniProtKB-KW"/>
</dbReference>
<keyword evidence="5" id="KW-0812">Transmembrane</keyword>
<feature type="domain" description="HAMP" evidence="7">
    <location>
        <begin position="202"/>
        <end position="254"/>
    </location>
</feature>
<protein>
    <submittedName>
        <fullName evidence="8">Methyl-accepting chemotaxis protein</fullName>
    </submittedName>
</protein>
<dbReference type="PANTHER" id="PTHR43531:SF11">
    <property type="entry name" value="METHYL-ACCEPTING CHEMOTAXIS PROTEIN 3"/>
    <property type="match status" value="1"/>
</dbReference>
<dbReference type="PROSITE" id="PS50111">
    <property type="entry name" value="CHEMOTAXIS_TRANSDUC_2"/>
    <property type="match status" value="1"/>
</dbReference>
<name>A0A2S6HZ32_9FIRM</name>
<comment type="caution">
    <text evidence="8">The sequence shown here is derived from an EMBL/GenBank/DDBJ whole genome shotgun (WGS) entry which is preliminary data.</text>
</comment>
<dbReference type="InterPro" id="IPR003660">
    <property type="entry name" value="HAMP_dom"/>
</dbReference>
<evidence type="ECO:0000259" key="6">
    <source>
        <dbReference type="PROSITE" id="PS50111"/>
    </source>
</evidence>
<dbReference type="InterPro" id="IPR004089">
    <property type="entry name" value="MCPsignal_dom"/>
</dbReference>
<evidence type="ECO:0000313" key="8">
    <source>
        <dbReference type="EMBL" id="PPK83426.1"/>
    </source>
</evidence>